<organism evidence="3 4">
    <name type="scientific">Veronia nyctiphanis</name>
    <dbReference type="NCBI Taxonomy" id="1278244"/>
    <lineage>
        <taxon>Bacteria</taxon>
        <taxon>Pseudomonadati</taxon>
        <taxon>Pseudomonadota</taxon>
        <taxon>Gammaproteobacteria</taxon>
        <taxon>Vibrionales</taxon>
        <taxon>Vibrionaceae</taxon>
        <taxon>Veronia</taxon>
    </lineage>
</organism>
<dbReference type="Gene3D" id="3.20.20.370">
    <property type="entry name" value="Glycoside hydrolase/deacetylase"/>
    <property type="match status" value="1"/>
</dbReference>
<dbReference type="InterPro" id="IPR028098">
    <property type="entry name" value="Glyco_trans_4-like_N"/>
</dbReference>
<dbReference type="RefSeq" id="WP_129122100.1">
    <property type="nucleotide sequence ID" value="NZ_PEIB01000009.1"/>
</dbReference>
<evidence type="ECO:0000259" key="2">
    <source>
        <dbReference type="PROSITE" id="PS51677"/>
    </source>
</evidence>
<dbReference type="PROSITE" id="PS51677">
    <property type="entry name" value="NODB"/>
    <property type="match status" value="1"/>
</dbReference>
<dbReference type="OrthoDB" id="9814639at2"/>
<dbReference type="CDD" id="cd10918">
    <property type="entry name" value="CE4_NodB_like_5s_6s"/>
    <property type="match status" value="1"/>
</dbReference>
<dbReference type="SUPFAM" id="SSF88713">
    <property type="entry name" value="Glycoside hydrolase/deacetylase"/>
    <property type="match status" value="1"/>
</dbReference>
<evidence type="ECO:0000313" key="3">
    <source>
        <dbReference type="EMBL" id="RXJ73497.1"/>
    </source>
</evidence>
<dbReference type="AlphaFoldDB" id="A0A4Q0YQS5"/>
<dbReference type="GO" id="GO:0005975">
    <property type="term" value="P:carbohydrate metabolic process"/>
    <property type="evidence" value="ECO:0007669"/>
    <property type="project" value="InterPro"/>
</dbReference>
<sequence length="594" mass="67557">MNILMALSQREVTGAEVYATTVGDALTERGHNVFYVSDTLTKPHKGPFFSLRFNKRSVPRRFWHVGYLIYLIKKHKIQLVHAHSRASSWSCHVACKLTGTPMVTTVHGRQPVHRSRKKFHAMGNRALPVCEAIYTQLLEDLDVPPDTMTVSRNGISTDRYQWTDAPENTKKVISIIGRLSGPKGDLCFRLLDECLDLEKYDVKIVTGTQPTERFDRFKTKADFVGYVEDVPGMMAKSDLVIGAGRVAMESLLCGRPTFAIGEAISIGPVTEETIEHAMATNFGDIGPKDLDIDFSMIAQQIEQALSSPHCEKTVTEKVKDNYDLDNIVTQLEDIYQTVYVRTRRREIPVLMYHRFSDSEESRSDMAPYIDIAMFEKHLKLLKKLGFETLTFADIQKNGLISRLEEGKRYCMITVDDGFKDNLTLMLPLLKKYNFKAVVYAVTGIDYNKWDVEHPDTPEKRFDLMNPAELKELSDSGHVEIGGHTLTHPHLDRLPREKQHAEITENKNQLEELLGYPLVSFAYPYGDWNDDSQSLAKEAGYQFAVATNSGPLAFHEEPFLIRRIGIYPGTDVFGLFRKVIGNYLFRKVKDETYHG</sequence>
<dbReference type="GO" id="GO:0016757">
    <property type="term" value="F:glycosyltransferase activity"/>
    <property type="evidence" value="ECO:0007669"/>
    <property type="project" value="UniProtKB-ARBA"/>
</dbReference>
<dbReference type="InterPro" id="IPR011330">
    <property type="entry name" value="Glyco_hydro/deAcase_b/a-brl"/>
</dbReference>
<reference evidence="3 4" key="1">
    <citation type="submission" date="2017-10" db="EMBL/GenBank/DDBJ databases">
        <title>Nyctiphanis sp. nov., isolated from the stomach of the euphausiid Nyctiphanes simplex (Hansen, 1911) in the Gulf of California.</title>
        <authorList>
            <person name="Gomez-Gil B."/>
            <person name="Aguilar-Mendez M."/>
            <person name="Lopez-Cortes A."/>
            <person name="Gomez-Gutierrez J."/>
            <person name="Roque A."/>
            <person name="Lang E."/>
            <person name="Gonzalez-Castillo A."/>
        </authorList>
    </citation>
    <scope>NUCLEOTIDE SEQUENCE [LARGE SCALE GENOMIC DNA]</scope>
    <source>
        <strain evidence="3 4">CAIM 600</strain>
    </source>
</reference>
<dbReference type="PANTHER" id="PTHR34216">
    <property type="match status" value="1"/>
</dbReference>
<dbReference type="Gene3D" id="3.40.50.2000">
    <property type="entry name" value="Glycogen Phosphorylase B"/>
    <property type="match status" value="2"/>
</dbReference>
<gene>
    <name evidence="3" type="ORF">CS022_09690</name>
</gene>
<dbReference type="InterPro" id="IPR051398">
    <property type="entry name" value="Polysacch_Deacetylase"/>
</dbReference>
<accession>A0A4Q0YQS5</accession>
<name>A0A4Q0YQS5_9GAMM</name>
<dbReference type="PANTHER" id="PTHR34216:SF7">
    <property type="entry name" value="POLY-BETA-1,6-N-ACETYL-D-GLUCOSAMINE N-DEACETYLASE"/>
    <property type="match status" value="1"/>
</dbReference>
<evidence type="ECO:0000256" key="1">
    <source>
        <dbReference type="ARBA" id="ARBA00022729"/>
    </source>
</evidence>
<evidence type="ECO:0000313" key="4">
    <source>
        <dbReference type="Proteomes" id="UP000290287"/>
    </source>
</evidence>
<dbReference type="GO" id="GO:0016810">
    <property type="term" value="F:hydrolase activity, acting on carbon-nitrogen (but not peptide) bonds"/>
    <property type="evidence" value="ECO:0007669"/>
    <property type="project" value="InterPro"/>
</dbReference>
<comment type="caution">
    <text evidence="3">The sequence shown here is derived from an EMBL/GenBank/DDBJ whole genome shotgun (WGS) entry which is preliminary data.</text>
</comment>
<dbReference type="CDD" id="cd03819">
    <property type="entry name" value="GT4_WavL-like"/>
    <property type="match status" value="1"/>
</dbReference>
<dbReference type="InterPro" id="IPR002509">
    <property type="entry name" value="NODB_dom"/>
</dbReference>
<dbReference type="Pfam" id="PF13439">
    <property type="entry name" value="Glyco_transf_4"/>
    <property type="match status" value="1"/>
</dbReference>
<proteinExistence type="predicted"/>
<dbReference type="SUPFAM" id="SSF53756">
    <property type="entry name" value="UDP-Glycosyltransferase/glycogen phosphorylase"/>
    <property type="match status" value="1"/>
</dbReference>
<dbReference type="EMBL" id="PEIB01000009">
    <property type="protein sequence ID" value="RXJ73497.1"/>
    <property type="molecule type" value="Genomic_DNA"/>
</dbReference>
<protein>
    <submittedName>
        <fullName evidence="3">Polysaccharide deacetylase</fullName>
    </submittedName>
</protein>
<dbReference type="Proteomes" id="UP000290287">
    <property type="component" value="Unassembled WGS sequence"/>
</dbReference>
<keyword evidence="4" id="KW-1185">Reference proteome</keyword>
<dbReference type="Pfam" id="PF01522">
    <property type="entry name" value="Polysacc_deac_1"/>
    <property type="match status" value="1"/>
</dbReference>
<keyword evidence="1" id="KW-0732">Signal</keyword>
<feature type="domain" description="NodB homology" evidence="2">
    <location>
        <begin position="408"/>
        <end position="594"/>
    </location>
</feature>